<evidence type="ECO:0000256" key="1">
    <source>
        <dbReference type="ARBA" id="ARBA00022723"/>
    </source>
</evidence>
<keyword evidence="2" id="KW-0863">Zinc-finger</keyword>
<evidence type="ECO:0000256" key="8">
    <source>
        <dbReference type="ARBA" id="ARBA00023242"/>
    </source>
</evidence>
<reference evidence="11" key="1">
    <citation type="submission" date="2022-11" db="UniProtKB">
        <authorList>
            <consortium name="WormBaseParasite"/>
        </authorList>
    </citation>
    <scope>IDENTIFICATION</scope>
</reference>
<keyword evidence="8" id="KW-0539">Nucleus</keyword>
<evidence type="ECO:0000313" key="10">
    <source>
        <dbReference type="Proteomes" id="UP000887563"/>
    </source>
</evidence>
<protein>
    <submittedName>
        <fullName evidence="11">Nuclear receptor domain-containing protein</fullName>
    </submittedName>
</protein>
<dbReference type="GO" id="GO:0043565">
    <property type="term" value="F:sequence-specific DNA binding"/>
    <property type="evidence" value="ECO:0007669"/>
    <property type="project" value="InterPro"/>
</dbReference>
<dbReference type="Pfam" id="PF00105">
    <property type="entry name" value="zf-C4"/>
    <property type="match status" value="1"/>
</dbReference>
<accession>A0A914L448</accession>
<dbReference type="PANTHER" id="PTHR47630">
    <property type="entry name" value="NUCLEAR HORMONE RECEPTOR FAMILY-RELATED-RELATED"/>
    <property type="match status" value="1"/>
</dbReference>
<dbReference type="InterPro" id="IPR001628">
    <property type="entry name" value="Znf_hrmn_rcpt"/>
</dbReference>
<dbReference type="PANTHER" id="PTHR47630:SF5">
    <property type="entry name" value="NR LBD DOMAIN-CONTAINING PROTEIN"/>
    <property type="match status" value="1"/>
</dbReference>
<dbReference type="AlphaFoldDB" id="A0A914L448"/>
<evidence type="ECO:0000256" key="4">
    <source>
        <dbReference type="ARBA" id="ARBA00023015"/>
    </source>
</evidence>
<dbReference type="PROSITE" id="PS00031">
    <property type="entry name" value="NUCLEAR_REC_DBD_1"/>
    <property type="match status" value="1"/>
</dbReference>
<dbReference type="InterPro" id="IPR013088">
    <property type="entry name" value="Znf_NHR/GATA"/>
</dbReference>
<dbReference type="SMART" id="SM00399">
    <property type="entry name" value="ZnF_C4"/>
    <property type="match status" value="1"/>
</dbReference>
<name>A0A914L448_MELIC</name>
<evidence type="ECO:0000259" key="9">
    <source>
        <dbReference type="PROSITE" id="PS51030"/>
    </source>
</evidence>
<keyword evidence="3" id="KW-0862">Zinc</keyword>
<evidence type="ECO:0000256" key="3">
    <source>
        <dbReference type="ARBA" id="ARBA00022833"/>
    </source>
</evidence>
<evidence type="ECO:0000256" key="6">
    <source>
        <dbReference type="ARBA" id="ARBA00023163"/>
    </source>
</evidence>
<feature type="domain" description="Nuclear receptor" evidence="9">
    <location>
        <begin position="70"/>
        <end position="115"/>
    </location>
</feature>
<dbReference type="GO" id="GO:0003700">
    <property type="term" value="F:DNA-binding transcription factor activity"/>
    <property type="evidence" value="ECO:0007669"/>
    <property type="project" value="InterPro"/>
</dbReference>
<dbReference type="GO" id="GO:0008270">
    <property type="term" value="F:zinc ion binding"/>
    <property type="evidence" value="ECO:0007669"/>
    <property type="project" value="UniProtKB-KW"/>
</dbReference>
<keyword evidence="10" id="KW-1185">Reference proteome</keyword>
<evidence type="ECO:0000256" key="7">
    <source>
        <dbReference type="ARBA" id="ARBA00023170"/>
    </source>
</evidence>
<evidence type="ECO:0000313" key="11">
    <source>
        <dbReference type="WBParaSite" id="Minc3s00249g08566"/>
    </source>
</evidence>
<dbReference type="WBParaSite" id="Minc3s00249g08566">
    <property type="protein sequence ID" value="Minc3s00249g08566"/>
    <property type="gene ID" value="Minc3s00249g08566"/>
</dbReference>
<keyword evidence="4" id="KW-0805">Transcription regulation</keyword>
<evidence type="ECO:0000256" key="5">
    <source>
        <dbReference type="ARBA" id="ARBA00023125"/>
    </source>
</evidence>
<dbReference type="SUPFAM" id="SSF57716">
    <property type="entry name" value="Glucocorticoid receptor-like (DNA-binding domain)"/>
    <property type="match status" value="1"/>
</dbReference>
<evidence type="ECO:0000256" key="2">
    <source>
        <dbReference type="ARBA" id="ARBA00022771"/>
    </source>
</evidence>
<keyword evidence="6" id="KW-0804">Transcription</keyword>
<dbReference type="PROSITE" id="PS51030">
    <property type="entry name" value="NUCLEAR_REC_DBD_2"/>
    <property type="match status" value="1"/>
</dbReference>
<organism evidence="10 11">
    <name type="scientific">Meloidogyne incognita</name>
    <name type="common">Southern root-knot nematode worm</name>
    <name type="synonym">Oxyuris incognita</name>
    <dbReference type="NCBI Taxonomy" id="6306"/>
    <lineage>
        <taxon>Eukaryota</taxon>
        <taxon>Metazoa</taxon>
        <taxon>Ecdysozoa</taxon>
        <taxon>Nematoda</taxon>
        <taxon>Chromadorea</taxon>
        <taxon>Rhabditida</taxon>
        <taxon>Tylenchina</taxon>
        <taxon>Tylenchomorpha</taxon>
        <taxon>Tylenchoidea</taxon>
        <taxon>Meloidogynidae</taxon>
        <taxon>Meloidogyninae</taxon>
        <taxon>Meloidogyne</taxon>
        <taxon>Meloidogyne incognita group</taxon>
    </lineage>
</organism>
<dbReference type="Gene3D" id="3.30.50.10">
    <property type="entry name" value="Erythroid Transcription Factor GATA-1, subunit A"/>
    <property type="match status" value="1"/>
</dbReference>
<dbReference type="InterPro" id="IPR052499">
    <property type="entry name" value="C.elegans_NHRs"/>
</dbReference>
<keyword evidence="1" id="KW-0479">Metal-binding</keyword>
<dbReference type="Proteomes" id="UP000887563">
    <property type="component" value="Unplaced"/>
</dbReference>
<proteinExistence type="predicted"/>
<keyword evidence="7" id="KW-0675">Receptor</keyword>
<sequence length="208" mass="24146">MLLASSSHVYSPDIYPQNNPSTFQNNLKDLNNNTQLIQEANQVECNQREANLREKPKEKLNEKRNPKSFFSDCRVCGQQAKCHNFGVKCCHACRMFFRRSVLSLKEFRCKSGGKCQTRKEYLFTKSLETLIESKTNVLDFIELFGMNGKQLIINENLFKEGRNLPTIGNYQNLDFLLEVEIMRKLPIFDKIPFEDKEKNAVPVALIRV</sequence>
<keyword evidence="5" id="KW-0238">DNA-binding</keyword>